<dbReference type="GO" id="GO:0005737">
    <property type="term" value="C:cytoplasm"/>
    <property type="evidence" value="ECO:0007669"/>
    <property type="project" value="UniProtKB-SubCell"/>
</dbReference>
<evidence type="ECO:0000256" key="4">
    <source>
        <dbReference type="ARBA" id="ARBA00022723"/>
    </source>
</evidence>
<evidence type="ECO:0000256" key="2">
    <source>
        <dbReference type="ARBA" id="ARBA00011925"/>
    </source>
</evidence>
<dbReference type="EC" id="2.1.1.319" evidence="2"/>
<dbReference type="PANTHER" id="PTHR13267:SF3">
    <property type="entry name" value="ZINC FINGER PROTEIN 277"/>
    <property type="match status" value="1"/>
</dbReference>
<dbReference type="PANTHER" id="PTHR13267">
    <property type="entry name" value="ZINC FINGER PROTEIN 277"/>
    <property type="match status" value="1"/>
</dbReference>
<dbReference type="InterPro" id="IPR040048">
    <property type="entry name" value="ZNF277"/>
</dbReference>
<proteinExistence type="predicted"/>
<evidence type="ECO:0000256" key="6">
    <source>
        <dbReference type="SAM" id="MobiDB-lite"/>
    </source>
</evidence>
<dbReference type="EMBL" id="CASHTH010001010">
    <property type="protein sequence ID" value="CAI8010163.1"/>
    <property type="molecule type" value="Genomic_DNA"/>
</dbReference>
<evidence type="ECO:0000259" key="7">
    <source>
        <dbReference type="Pfam" id="PF21137"/>
    </source>
</evidence>
<protein>
    <recommendedName>
        <fullName evidence="2">type I protein arginine methyltransferase</fullName>
        <ecNumber evidence="2">2.1.1.319</ecNumber>
    </recommendedName>
</protein>
<dbReference type="InterPro" id="IPR049482">
    <property type="entry name" value="ANM3-like_C2H2_Zf"/>
</dbReference>
<gene>
    <name evidence="8" type="ORF">GBAR_LOCUS6715</name>
</gene>
<reference evidence="8" key="1">
    <citation type="submission" date="2023-03" db="EMBL/GenBank/DDBJ databases">
        <authorList>
            <person name="Steffen K."/>
            <person name="Cardenas P."/>
        </authorList>
    </citation>
    <scope>NUCLEOTIDE SEQUENCE</scope>
</reference>
<dbReference type="InterPro" id="IPR036236">
    <property type="entry name" value="Znf_C2H2_sf"/>
</dbReference>
<keyword evidence="4" id="KW-0479">Metal-binding</keyword>
<name>A0AA35W6N9_GEOBA</name>
<dbReference type="SUPFAM" id="SSF57667">
    <property type="entry name" value="beta-beta-alpha zinc fingers"/>
    <property type="match status" value="1"/>
</dbReference>
<dbReference type="GO" id="GO:0046872">
    <property type="term" value="F:metal ion binding"/>
    <property type="evidence" value="ECO:0007669"/>
    <property type="project" value="UniProtKB-KW"/>
</dbReference>
<comment type="caution">
    <text evidence="8">The sequence shown here is derived from an EMBL/GenBank/DDBJ whole genome shotgun (WGS) entry which is preliminary data.</text>
</comment>
<evidence type="ECO:0000256" key="5">
    <source>
        <dbReference type="ARBA" id="ARBA00022833"/>
    </source>
</evidence>
<evidence type="ECO:0000313" key="8">
    <source>
        <dbReference type="EMBL" id="CAI8010163.1"/>
    </source>
</evidence>
<dbReference type="GO" id="GO:0035242">
    <property type="term" value="F:protein-arginine omega-N asymmetric methyltransferase activity"/>
    <property type="evidence" value="ECO:0007669"/>
    <property type="project" value="UniProtKB-EC"/>
</dbReference>
<feature type="non-terminal residue" evidence="8">
    <location>
        <position position="129"/>
    </location>
</feature>
<dbReference type="Proteomes" id="UP001174909">
    <property type="component" value="Unassembled WGS sequence"/>
</dbReference>
<keyword evidence="9" id="KW-1185">Reference proteome</keyword>
<feature type="domain" description="Protein arginine N-methyltransferase 3-like C2H2 zinc finger" evidence="7">
    <location>
        <begin position="57"/>
        <end position="101"/>
    </location>
</feature>
<evidence type="ECO:0000256" key="3">
    <source>
        <dbReference type="ARBA" id="ARBA00022490"/>
    </source>
</evidence>
<comment type="subcellular location">
    <subcellularLocation>
        <location evidence="1">Cytoplasm</location>
    </subcellularLocation>
</comment>
<sequence length="129" mass="14846">MELNGEREEDNYSEGDEEDQESEPCPCLFCKSEQSSAAATLDHCREEHLVDLPRIATQLHYDHYSCIKLINYIRKQGARPSLFSPLPQRPYPWDDDSFLQPTLEQDPLLLVDWESETEQASNTGNTLSQ</sequence>
<evidence type="ECO:0000313" key="9">
    <source>
        <dbReference type="Proteomes" id="UP001174909"/>
    </source>
</evidence>
<accession>A0AA35W6N9</accession>
<keyword evidence="5" id="KW-0862">Zinc</keyword>
<feature type="region of interest" description="Disordered" evidence="6">
    <location>
        <begin position="1"/>
        <end position="24"/>
    </location>
</feature>
<dbReference type="AlphaFoldDB" id="A0AA35W6N9"/>
<organism evidence="8 9">
    <name type="scientific">Geodia barretti</name>
    <name type="common">Barrett's horny sponge</name>
    <dbReference type="NCBI Taxonomy" id="519541"/>
    <lineage>
        <taxon>Eukaryota</taxon>
        <taxon>Metazoa</taxon>
        <taxon>Porifera</taxon>
        <taxon>Demospongiae</taxon>
        <taxon>Heteroscleromorpha</taxon>
        <taxon>Tetractinellida</taxon>
        <taxon>Astrophorina</taxon>
        <taxon>Geodiidae</taxon>
        <taxon>Geodia</taxon>
    </lineage>
</organism>
<dbReference type="Pfam" id="PF21137">
    <property type="entry name" value="ANM3_C2H2_Zf"/>
    <property type="match status" value="1"/>
</dbReference>
<keyword evidence="3" id="KW-0963">Cytoplasm</keyword>
<feature type="compositionally biased region" description="Acidic residues" evidence="6">
    <location>
        <begin position="7"/>
        <end position="22"/>
    </location>
</feature>
<evidence type="ECO:0000256" key="1">
    <source>
        <dbReference type="ARBA" id="ARBA00004496"/>
    </source>
</evidence>